<protein>
    <submittedName>
        <fullName evidence="7">Rod shape-determining protein RodA</fullName>
    </submittedName>
</protein>
<dbReference type="GO" id="GO:0008360">
    <property type="term" value="P:regulation of cell shape"/>
    <property type="evidence" value="ECO:0007669"/>
    <property type="project" value="UniProtKB-KW"/>
</dbReference>
<accession>A0A1G2UM66</accession>
<evidence type="ECO:0000256" key="2">
    <source>
        <dbReference type="ARBA" id="ARBA00022692"/>
    </source>
</evidence>
<comment type="caution">
    <text evidence="7">The sequence shown here is derived from an EMBL/GenBank/DDBJ whole genome shotgun (WGS) entry which is preliminary data.</text>
</comment>
<dbReference type="InterPro" id="IPR001182">
    <property type="entry name" value="FtsW/RodA"/>
</dbReference>
<feature type="transmembrane region" description="Helical" evidence="6">
    <location>
        <begin position="175"/>
        <end position="195"/>
    </location>
</feature>
<dbReference type="PANTHER" id="PTHR30474:SF1">
    <property type="entry name" value="PEPTIDOGLYCAN GLYCOSYLTRANSFERASE MRDB"/>
    <property type="match status" value="1"/>
</dbReference>
<evidence type="ECO:0000256" key="6">
    <source>
        <dbReference type="SAM" id="Phobius"/>
    </source>
</evidence>
<evidence type="ECO:0000256" key="3">
    <source>
        <dbReference type="ARBA" id="ARBA00022960"/>
    </source>
</evidence>
<gene>
    <name evidence="7" type="ORF">A3H60_00180</name>
</gene>
<dbReference type="InterPro" id="IPR011923">
    <property type="entry name" value="RodA/MrdB"/>
</dbReference>
<dbReference type="EMBL" id="MHWP01000012">
    <property type="protein sequence ID" value="OHB10528.1"/>
    <property type="molecule type" value="Genomic_DNA"/>
</dbReference>
<sequence>MHIDWHMFVPAILISLAGLVTMNSFSGENYFFFRQNIWLLVSIVVFFVAATVDWRFLRQTKVLVPIFVLTLMVLLALLLAGQATRGVQSWFQFGTFAFQPSDPAKLVIILMLSKYFSRRHIEIRNLRHILVSGAYAFLMFVLIFLQPDLGGALVIAGIWLGMVLVSGISKKHLAFVALLGAVVSLVLWMFIFAPYQKARIISFIHPLADVRGAGYNAYQSTIAVGSGGVFGKGVGQGSQSKLQFLPEYETDFIFAAFVEEWGFVGTVILLILCLILLTRVVNNAQVAATNFETFFGLGIAILFTTQIAVHAGMNMGVLPVTGITFPFMSYGGSHLVTEWLALGILSSMQRHSQGPRL</sequence>
<feature type="transmembrane region" description="Helical" evidence="6">
    <location>
        <begin position="126"/>
        <end position="145"/>
    </location>
</feature>
<dbReference type="GO" id="GO:0015648">
    <property type="term" value="F:lipid-linked peptidoglycan transporter activity"/>
    <property type="evidence" value="ECO:0007669"/>
    <property type="project" value="TreeGrafter"/>
</dbReference>
<feature type="transmembrane region" description="Helical" evidence="6">
    <location>
        <begin position="37"/>
        <end position="56"/>
    </location>
</feature>
<dbReference type="GO" id="GO:0005886">
    <property type="term" value="C:plasma membrane"/>
    <property type="evidence" value="ECO:0007669"/>
    <property type="project" value="TreeGrafter"/>
</dbReference>
<dbReference type="GO" id="GO:0032153">
    <property type="term" value="C:cell division site"/>
    <property type="evidence" value="ECO:0007669"/>
    <property type="project" value="TreeGrafter"/>
</dbReference>
<feature type="transmembrane region" description="Helical" evidence="6">
    <location>
        <begin position="151"/>
        <end position="168"/>
    </location>
</feature>
<dbReference type="PANTHER" id="PTHR30474">
    <property type="entry name" value="CELL CYCLE PROTEIN"/>
    <property type="match status" value="1"/>
</dbReference>
<organism evidence="7 8">
    <name type="scientific">Candidatus Zambryskibacteria bacterium RIFCSPLOWO2_02_FULL_44_12b</name>
    <dbReference type="NCBI Taxonomy" id="1802772"/>
    <lineage>
        <taxon>Bacteria</taxon>
        <taxon>Candidatus Zambryskiibacteriota</taxon>
    </lineage>
</organism>
<reference evidence="7 8" key="1">
    <citation type="journal article" date="2016" name="Nat. Commun.">
        <title>Thousands of microbial genomes shed light on interconnected biogeochemical processes in an aquifer system.</title>
        <authorList>
            <person name="Anantharaman K."/>
            <person name="Brown C.T."/>
            <person name="Hug L.A."/>
            <person name="Sharon I."/>
            <person name="Castelle C.J."/>
            <person name="Probst A.J."/>
            <person name="Thomas B.C."/>
            <person name="Singh A."/>
            <person name="Wilkins M.J."/>
            <person name="Karaoz U."/>
            <person name="Brodie E.L."/>
            <person name="Williams K.H."/>
            <person name="Hubbard S.S."/>
            <person name="Banfield J.F."/>
        </authorList>
    </citation>
    <scope>NUCLEOTIDE SEQUENCE [LARGE SCALE GENOMIC DNA]</scope>
</reference>
<evidence type="ECO:0000256" key="4">
    <source>
        <dbReference type="ARBA" id="ARBA00022989"/>
    </source>
</evidence>
<keyword evidence="3" id="KW-0133">Cell shape</keyword>
<dbReference type="GO" id="GO:0051301">
    <property type="term" value="P:cell division"/>
    <property type="evidence" value="ECO:0007669"/>
    <property type="project" value="InterPro"/>
</dbReference>
<evidence type="ECO:0000256" key="1">
    <source>
        <dbReference type="ARBA" id="ARBA00004141"/>
    </source>
</evidence>
<keyword evidence="2 6" id="KW-0812">Transmembrane</keyword>
<dbReference type="Pfam" id="PF01098">
    <property type="entry name" value="FTSW_RODA_SPOVE"/>
    <property type="match status" value="1"/>
</dbReference>
<keyword evidence="4 6" id="KW-1133">Transmembrane helix</keyword>
<evidence type="ECO:0000313" key="7">
    <source>
        <dbReference type="EMBL" id="OHB10528.1"/>
    </source>
</evidence>
<feature type="transmembrane region" description="Helical" evidence="6">
    <location>
        <begin position="62"/>
        <end position="80"/>
    </location>
</feature>
<evidence type="ECO:0000313" key="8">
    <source>
        <dbReference type="Proteomes" id="UP000177202"/>
    </source>
</evidence>
<name>A0A1G2UM66_9BACT</name>
<dbReference type="NCBIfam" id="TIGR02210">
    <property type="entry name" value="rodA_shape"/>
    <property type="match status" value="1"/>
</dbReference>
<feature type="transmembrane region" description="Helical" evidence="6">
    <location>
        <begin position="6"/>
        <end position="25"/>
    </location>
</feature>
<comment type="subcellular location">
    <subcellularLocation>
        <location evidence="1">Membrane</location>
        <topology evidence="1">Multi-pass membrane protein</topology>
    </subcellularLocation>
</comment>
<evidence type="ECO:0000256" key="5">
    <source>
        <dbReference type="ARBA" id="ARBA00023136"/>
    </source>
</evidence>
<feature type="transmembrane region" description="Helical" evidence="6">
    <location>
        <begin position="325"/>
        <end position="346"/>
    </location>
</feature>
<dbReference type="STRING" id="1802772.A3H60_00180"/>
<proteinExistence type="predicted"/>
<keyword evidence="5 6" id="KW-0472">Membrane</keyword>
<dbReference type="Proteomes" id="UP000177202">
    <property type="component" value="Unassembled WGS sequence"/>
</dbReference>
<feature type="transmembrane region" description="Helical" evidence="6">
    <location>
        <begin position="293"/>
        <end position="313"/>
    </location>
</feature>
<dbReference type="AlphaFoldDB" id="A0A1G2UM66"/>
<feature type="transmembrane region" description="Helical" evidence="6">
    <location>
        <begin position="261"/>
        <end position="281"/>
    </location>
</feature>